<gene>
    <name evidence="2" type="ORF">GSOID_T00016825001</name>
</gene>
<sequence length="298" mass="33646">MASWQKPKNPSTTVPVQSLWRQKSFANAIRGENSSAASSGTQHTDVAQLLQASAMPVSRLSPTSRRHSPDQNSVSSGLNLINVQPAFNHLETLQQRLTETQRNLREIDEAIHKLDSMLHEDRPALELESLEKTRTVSSEQAETLRKASLSLEREVRRSQHLKELTEEINDDSDDLFNLIELERVKNAEEYEQQLRQEQNKSPSASSTSSSSENESDRPSNTTPEPSRTPTMFNPLASEFKPSSKSPKTQEPSSHLSFQQLDPSTQKVTYHQPGFTLFYPIRPPMSNNVVMLPQLYIPQ</sequence>
<accession>E4XP63</accession>
<proteinExistence type="predicted"/>
<feature type="compositionally biased region" description="Polar residues" evidence="1">
    <location>
        <begin position="240"/>
        <end position="266"/>
    </location>
</feature>
<dbReference type="AlphaFoldDB" id="E4XP63"/>
<name>E4XP63_OIKDI</name>
<dbReference type="EMBL" id="FN653089">
    <property type="protein sequence ID" value="CBY11651.1"/>
    <property type="molecule type" value="Genomic_DNA"/>
</dbReference>
<feature type="compositionally biased region" description="Polar residues" evidence="1">
    <location>
        <begin position="221"/>
        <end position="231"/>
    </location>
</feature>
<dbReference type="Proteomes" id="UP000001307">
    <property type="component" value="Unassembled WGS sequence"/>
</dbReference>
<feature type="region of interest" description="Disordered" evidence="1">
    <location>
        <begin position="52"/>
        <end position="74"/>
    </location>
</feature>
<evidence type="ECO:0000256" key="1">
    <source>
        <dbReference type="SAM" id="MobiDB-lite"/>
    </source>
</evidence>
<dbReference type="OrthoDB" id="10337898at2759"/>
<evidence type="ECO:0000313" key="3">
    <source>
        <dbReference type="Proteomes" id="UP000001307"/>
    </source>
</evidence>
<feature type="region of interest" description="Disordered" evidence="1">
    <location>
        <begin position="191"/>
        <end position="266"/>
    </location>
</feature>
<evidence type="ECO:0000313" key="2">
    <source>
        <dbReference type="EMBL" id="CBY11651.1"/>
    </source>
</evidence>
<organism evidence="2">
    <name type="scientific">Oikopleura dioica</name>
    <name type="common">Tunicate</name>
    <dbReference type="NCBI Taxonomy" id="34765"/>
    <lineage>
        <taxon>Eukaryota</taxon>
        <taxon>Metazoa</taxon>
        <taxon>Chordata</taxon>
        <taxon>Tunicata</taxon>
        <taxon>Appendicularia</taxon>
        <taxon>Copelata</taxon>
        <taxon>Oikopleuridae</taxon>
        <taxon>Oikopleura</taxon>
    </lineage>
</organism>
<protein>
    <submittedName>
        <fullName evidence="2">Uncharacterized protein</fullName>
    </submittedName>
</protein>
<reference evidence="2" key="1">
    <citation type="journal article" date="2010" name="Science">
        <title>Plasticity of animal genome architecture unmasked by rapid evolution of a pelagic tunicate.</title>
        <authorList>
            <person name="Denoeud F."/>
            <person name="Henriet S."/>
            <person name="Mungpakdee S."/>
            <person name="Aury J.M."/>
            <person name="Da Silva C."/>
            <person name="Brinkmann H."/>
            <person name="Mikhaleva J."/>
            <person name="Olsen L.C."/>
            <person name="Jubin C."/>
            <person name="Canestro C."/>
            <person name="Bouquet J.M."/>
            <person name="Danks G."/>
            <person name="Poulain J."/>
            <person name="Campsteijn C."/>
            <person name="Adamski M."/>
            <person name="Cross I."/>
            <person name="Yadetie F."/>
            <person name="Muffato M."/>
            <person name="Louis A."/>
            <person name="Butcher S."/>
            <person name="Tsagkogeorga G."/>
            <person name="Konrad A."/>
            <person name="Singh S."/>
            <person name="Jensen M.F."/>
            <person name="Cong E.H."/>
            <person name="Eikeseth-Otteraa H."/>
            <person name="Noel B."/>
            <person name="Anthouard V."/>
            <person name="Porcel B.M."/>
            <person name="Kachouri-Lafond R."/>
            <person name="Nishino A."/>
            <person name="Ugolini M."/>
            <person name="Chourrout P."/>
            <person name="Nishida H."/>
            <person name="Aasland R."/>
            <person name="Huzurbazar S."/>
            <person name="Westhof E."/>
            <person name="Delsuc F."/>
            <person name="Lehrach H."/>
            <person name="Reinhardt R."/>
            <person name="Weissenbach J."/>
            <person name="Roy S.W."/>
            <person name="Artiguenave F."/>
            <person name="Postlethwait J.H."/>
            <person name="Manak J.R."/>
            <person name="Thompson E.M."/>
            <person name="Jaillon O."/>
            <person name="Du Pasquier L."/>
            <person name="Boudinot P."/>
            <person name="Liberles D.A."/>
            <person name="Volff J.N."/>
            <person name="Philippe H."/>
            <person name="Lenhard B."/>
            <person name="Roest Crollius H."/>
            <person name="Wincker P."/>
            <person name="Chourrout D."/>
        </authorList>
    </citation>
    <scope>NUCLEOTIDE SEQUENCE [LARGE SCALE GENOMIC DNA]</scope>
</reference>
<keyword evidence="3" id="KW-1185">Reference proteome</keyword>
<feature type="compositionally biased region" description="Low complexity" evidence="1">
    <location>
        <begin position="201"/>
        <end position="212"/>
    </location>
</feature>
<dbReference type="InParanoid" id="E4XP63"/>